<organism evidence="2 3">
    <name type="scientific">Methylorubrum extorquens</name>
    <name type="common">Methylobacterium dichloromethanicum</name>
    <name type="synonym">Methylobacterium extorquens</name>
    <dbReference type="NCBI Taxonomy" id="408"/>
    <lineage>
        <taxon>Bacteria</taxon>
        <taxon>Pseudomonadati</taxon>
        <taxon>Pseudomonadota</taxon>
        <taxon>Alphaproteobacteria</taxon>
        <taxon>Hyphomicrobiales</taxon>
        <taxon>Methylobacteriaceae</taxon>
        <taxon>Methylorubrum</taxon>
    </lineage>
</organism>
<comment type="caution">
    <text evidence="2">The sequence shown here is derived from an EMBL/GenBank/DDBJ whole genome shotgun (WGS) entry which is preliminary data.</text>
</comment>
<proteinExistence type="predicted"/>
<name>A0A1S1P2G0_METEX</name>
<accession>A0A1S1P2G0</accession>
<dbReference type="EMBL" id="MNAO01000203">
    <property type="protein sequence ID" value="OHV15850.1"/>
    <property type="molecule type" value="Genomic_DNA"/>
</dbReference>
<dbReference type="Proteomes" id="UP000180215">
    <property type="component" value="Unassembled WGS sequence"/>
</dbReference>
<gene>
    <name evidence="2" type="ORF">BK022_16120</name>
</gene>
<evidence type="ECO:0000256" key="1">
    <source>
        <dbReference type="SAM" id="MobiDB-lite"/>
    </source>
</evidence>
<sequence length="86" mass="9073">MMDAVKAVLVDLGVPDGQIRTEAFGTDRRDPARRIGKSGRFVGKVRFLDTGETSTSWDGATLLDAADERRSASTAPVAPGRAEPAG</sequence>
<protein>
    <submittedName>
        <fullName evidence="2">Uncharacterized protein</fullName>
    </submittedName>
</protein>
<reference evidence="2 3" key="1">
    <citation type="submission" date="2016-10" db="EMBL/GenBank/DDBJ databases">
        <title>Draft genome sequence of Methylobacterium extorquens CP3, a seed endophyte of Crotalaria pumila with plant growth-promoting and metal tolerance properties.</title>
        <authorList>
            <person name="Sanchez-Lopez A.S."/>
            <person name="Van Hamme J.D."/>
            <person name="Thijs S."/>
            <person name="Mcammond B.M."/>
            <person name="Stevens V."/>
            <person name="Gonzalez-Chavez M.D.C."/>
            <person name="Vangronsveld J."/>
        </authorList>
    </citation>
    <scope>NUCLEOTIDE SEQUENCE [LARGE SCALE GENOMIC DNA]</scope>
    <source>
        <strain evidence="2 3">CP3</strain>
    </source>
</reference>
<dbReference type="AlphaFoldDB" id="A0A1S1P2G0"/>
<evidence type="ECO:0000313" key="2">
    <source>
        <dbReference type="EMBL" id="OHV15850.1"/>
    </source>
</evidence>
<evidence type="ECO:0000313" key="3">
    <source>
        <dbReference type="Proteomes" id="UP000180215"/>
    </source>
</evidence>
<feature type="region of interest" description="Disordered" evidence="1">
    <location>
        <begin position="66"/>
        <end position="86"/>
    </location>
</feature>